<protein>
    <recommendedName>
        <fullName evidence="4">DUF2510 domain-containing protein</fullName>
    </recommendedName>
</protein>
<sequence>MSTSSPQAGQISPDGQFRWDGQQWVPLAAGYREPTSWTRPLRLVVAAYLIVSVIYSIAGAALYLNAASIERAIRSSGSSVPADQLQQAVQISVIVGWVFVLVLTGVSIVLAIGSFLGWRWAFWVTLVWLGLNAIGVISNAGSLANASSQPQPPAVIAGSLLLSLVALALFIWMLVAAIRYGPWAMRKPGAQ</sequence>
<evidence type="ECO:0008006" key="4">
    <source>
        <dbReference type="Google" id="ProtNLM"/>
    </source>
</evidence>
<organism evidence="2 3">
    <name type="scientific">Candidatus Nephthysia bennettiae</name>
    <dbReference type="NCBI Taxonomy" id="3127016"/>
    <lineage>
        <taxon>Bacteria</taxon>
        <taxon>Bacillati</taxon>
        <taxon>Candidatus Dormiibacterota</taxon>
        <taxon>Candidatus Dormibacteria</taxon>
        <taxon>Candidatus Dormibacterales</taxon>
        <taxon>Candidatus Dormibacteraceae</taxon>
        <taxon>Candidatus Nephthysia</taxon>
    </lineage>
</organism>
<accession>A0A934K848</accession>
<dbReference type="EMBL" id="JAEKNR010000101">
    <property type="protein sequence ID" value="MBJ7598261.1"/>
    <property type="molecule type" value="Genomic_DNA"/>
</dbReference>
<keyword evidence="1" id="KW-0812">Transmembrane</keyword>
<dbReference type="RefSeq" id="WP_338201122.1">
    <property type="nucleotide sequence ID" value="NZ_JAEKNR010000101.1"/>
</dbReference>
<reference evidence="2" key="1">
    <citation type="submission" date="2020-10" db="EMBL/GenBank/DDBJ databases">
        <title>Ca. Dormibacterota MAGs.</title>
        <authorList>
            <person name="Montgomery K."/>
        </authorList>
    </citation>
    <scope>NUCLEOTIDE SEQUENCE [LARGE SCALE GENOMIC DNA]</scope>
    <source>
        <strain evidence="2">SC8812_S17_10</strain>
    </source>
</reference>
<feature type="transmembrane region" description="Helical" evidence="1">
    <location>
        <begin position="154"/>
        <end position="178"/>
    </location>
</feature>
<comment type="caution">
    <text evidence="2">The sequence shown here is derived from an EMBL/GenBank/DDBJ whole genome shotgun (WGS) entry which is preliminary data.</text>
</comment>
<feature type="transmembrane region" description="Helical" evidence="1">
    <location>
        <begin position="88"/>
        <end position="114"/>
    </location>
</feature>
<feature type="transmembrane region" description="Helical" evidence="1">
    <location>
        <begin position="120"/>
        <end position="142"/>
    </location>
</feature>
<feature type="transmembrane region" description="Helical" evidence="1">
    <location>
        <begin position="45"/>
        <end position="67"/>
    </location>
</feature>
<evidence type="ECO:0000313" key="2">
    <source>
        <dbReference type="EMBL" id="MBJ7598261.1"/>
    </source>
</evidence>
<evidence type="ECO:0000256" key="1">
    <source>
        <dbReference type="SAM" id="Phobius"/>
    </source>
</evidence>
<gene>
    <name evidence="2" type="ORF">JF922_09275</name>
</gene>
<keyword evidence="1" id="KW-0472">Membrane</keyword>
<keyword evidence="3" id="KW-1185">Reference proteome</keyword>
<keyword evidence="1" id="KW-1133">Transmembrane helix</keyword>
<dbReference type="AlphaFoldDB" id="A0A934K848"/>
<evidence type="ECO:0000313" key="3">
    <source>
        <dbReference type="Proteomes" id="UP000612893"/>
    </source>
</evidence>
<dbReference type="Proteomes" id="UP000612893">
    <property type="component" value="Unassembled WGS sequence"/>
</dbReference>
<name>A0A934K848_9BACT</name>
<proteinExistence type="predicted"/>